<feature type="domain" description="DUF1828" evidence="1">
    <location>
        <begin position="33"/>
        <end position="123"/>
    </location>
</feature>
<organism evidence="3 4">
    <name type="scientific">Methanocorpusculum petauri</name>
    <dbReference type="NCBI Taxonomy" id="3002863"/>
    <lineage>
        <taxon>Archaea</taxon>
        <taxon>Methanobacteriati</taxon>
        <taxon>Methanobacteriota</taxon>
        <taxon>Stenosarchaea group</taxon>
        <taxon>Methanomicrobia</taxon>
        <taxon>Methanomicrobiales</taxon>
        <taxon>Methanocorpusculaceae</taxon>
        <taxon>Methanocorpusculum</taxon>
    </lineage>
</organism>
<dbReference type="Pfam" id="PF08862">
    <property type="entry name" value="DUF1829"/>
    <property type="match status" value="1"/>
</dbReference>
<feature type="domain" description="DUF1829" evidence="2">
    <location>
        <begin position="161"/>
        <end position="245"/>
    </location>
</feature>
<evidence type="ECO:0000259" key="2">
    <source>
        <dbReference type="Pfam" id="PF08862"/>
    </source>
</evidence>
<dbReference type="RefSeq" id="WP_268925206.1">
    <property type="nucleotide sequence ID" value="NZ_JAPTGB010000014.1"/>
</dbReference>
<sequence length="255" mass="29093">MAADIDTLLQSYTTWFGEQITIRDVGDYQEITTPFLDRNNDCIQIYLKKLSEQGYILSDGGYTINDLESCGCRLDTDKRQELLEEILSGLGVDLSEENELQVITSKQTFPQKKHNLIQAILAVNDLSYTSKQNVGQMFTEDVKLWLTRHKIRFNTKVSLTGKSGMTHSFEMVIPPSPDETTPERLIQTYNNLTLQQIEALAFRWNDIREVRNSRLYVIISSSKPLSRSVEDVCNTCDILPISYENLETIVPQLAA</sequence>
<keyword evidence="4" id="KW-1185">Reference proteome</keyword>
<dbReference type="Pfam" id="PF08861">
    <property type="entry name" value="DUF1828"/>
    <property type="match status" value="1"/>
</dbReference>
<dbReference type="Proteomes" id="UP001141422">
    <property type="component" value="Unassembled WGS sequence"/>
</dbReference>
<protein>
    <submittedName>
        <fullName evidence="3">DUF1828 domain-containing protein</fullName>
    </submittedName>
</protein>
<gene>
    <name evidence="3" type="ORF">O0S10_07195</name>
</gene>
<proteinExistence type="predicted"/>
<dbReference type="InterPro" id="IPR014960">
    <property type="entry name" value="DUF1828"/>
</dbReference>
<accession>A0ABT4IGY9</accession>
<evidence type="ECO:0000313" key="3">
    <source>
        <dbReference type="EMBL" id="MCZ0861010.1"/>
    </source>
</evidence>
<evidence type="ECO:0000313" key="4">
    <source>
        <dbReference type="Proteomes" id="UP001141422"/>
    </source>
</evidence>
<comment type="caution">
    <text evidence="3">The sequence shown here is derived from an EMBL/GenBank/DDBJ whole genome shotgun (WGS) entry which is preliminary data.</text>
</comment>
<reference evidence="3" key="1">
    <citation type="submission" date="2022-12" db="EMBL/GenBank/DDBJ databases">
        <title>Isolation and characterisation of novel Methanocorpusculum spp. from native Australian herbivores indicates the genus is ancestrally host-associated.</title>
        <authorList>
            <person name="Volmer J.G."/>
            <person name="Soo R.M."/>
            <person name="Evans P.N."/>
            <person name="Hoedt E.C."/>
            <person name="Astorga Alsina A.L."/>
            <person name="Woodcroft B.J."/>
            <person name="Tyson G.W."/>
            <person name="Hugenholtz P."/>
            <person name="Morrison M."/>
        </authorList>
    </citation>
    <scope>NUCLEOTIDE SEQUENCE</scope>
    <source>
        <strain evidence="3">MG</strain>
    </source>
</reference>
<name>A0ABT4IGY9_9EURY</name>
<dbReference type="InterPro" id="IPR014961">
    <property type="entry name" value="DUF1829"/>
</dbReference>
<dbReference type="EMBL" id="JAPTGB010000014">
    <property type="protein sequence ID" value="MCZ0861010.1"/>
    <property type="molecule type" value="Genomic_DNA"/>
</dbReference>
<evidence type="ECO:0000259" key="1">
    <source>
        <dbReference type="Pfam" id="PF08861"/>
    </source>
</evidence>